<evidence type="ECO:0000313" key="14">
    <source>
        <dbReference type="Proteomes" id="UP000048289"/>
    </source>
</evidence>
<gene>
    <name evidence="3" type="ORF">ERS007657_01241</name>
    <name evidence="5" type="ORF">ERS007661_04347</name>
    <name evidence="7" type="ORF">ERS007679_03188</name>
    <name evidence="1" type="ORF">ERS007681_03292</name>
    <name evidence="2" type="ORF">ERS007688_01968</name>
    <name evidence="6" type="ORF">ERS007720_00667</name>
    <name evidence="8" type="ORF">ERS007741_02909</name>
    <name evidence="4" type="ORF">ERS027659_00950</name>
</gene>
<dbReference type="Proteomes" id="UP000048600">
    <property type="component" value="Unassembled WGS sequence"/>
</dbReference>
<dbReference type="EMBL" id="CSAJ01000052">
    <property type="protein sequence ID" value="COV65975.1"/>
    <property type="molecule type" value="Genomic_DNA"/>
</dbReference>
<evidence type="ECO:0000313" key="2">
    <source>
        <dbReference type="EMBL" id="CFE51737.1"/>
    </source>
</evidence>
<name>A0A655EU63_MYCTX</name>
<evidence type="ECO:0000313" key="13">
    <source>
        <dbReference type="Proteomes" id="UP000046947"/>
    </source>
</evidence>
<dbReference type="EMBL" id="CNFT01000151">
    <property type="protein sequence ID" value="CKR22334.1"/>
    <property type="molecule type" value="Genomic_DNA"/>
</dbReference>
<dbReference type="Proteomes" id="UP000046947">
    <property type="component" value="Unassembled WGS sequence"/>
</dbReference>
<evidence type="ECO:0000313" key="9">
    <source>
        <dbReference type="Proteomes" id="UP000039217"/>
    </source>
</evidence>
<evidence type="ECO:0000313" key="3">
    <source>
        <dbReference type="EMBL" id="CFR74002.1"/>
    </source>
</evidence>
<evidence type="ECO:0000313" key="10">
    <source>
        <dbReference type="Proteomes" id="UP000044938"/>
    </source>
</evidence>
<evidence type="ECO:0000313" key="11">
    <source>
        <dbReference type="Proteomes" id="UP000045842"/>
    </source>
</evidence>
<proteinExistence type="predicted"/>
<accession>A0A655EU63</accession>
<evidence type="ECO:0000313" key="6">
    <source>
        <dbReference type="EMBL" id="COV65975.1"/>
    </source>
</evidence>
<dbReference type="Proteomes" id="UP000045842">
    <property type="component" value="Unassembled WGS sequence"/>
</dbReference>
<evidence type="ECO:0000313" key="12">
    <source>
        <dbReference type="Proteomes" id="UP000046680"/>
    </source>
</evidence>
<dbReference type="EMBL" id="CHKL01000380">
    <property type="protein sequence ID" value="COW66749.1"/>
    <property type="molecule type" value="Genomic_DNA"/>
</dbReference>
<dbReference type="Proteomes" id="UP000039217">
    <property type="component" value="Unassembled WGS sequence"/>
</dbReference>
<dbReference type="Proteomes" id="UP000050164">
    <property type="component" value="Unassembled WGS sequence"/>
</dbReference>
<dbReference type="Proteomes" id="UP000046680">
    <property type="component" value="Unassembled WGS sequence"/>
</dbReference>
<dbReference type="EMBL" id="CSAD01000537">
    <property type="protein sequence ID" value="COW12603.1"/>
    <property type="molecule type" value="Genomic_DNA"/>
</dbReference>
<evidence type="ECO:0000313" key="4">
    <source>
        <dbReference type="EMBL" id="CKR22334.1"/>
    </source>
</evidence>
<dbReference type="EMBL" id="CFOE01000548">
    <property type="protein sequence ID" value="CFE42916.1"/>
    <property type="molecule type" value="Genomic_DNA"/>
</dbReference>
<evidence type="ECO:0000313" key="1">
    <source>
        <dbReference type="EMBL" id="CFE42916.1"/>
    </source>
</evidence>
<sequence>MAAAIASTTSRLVAKVESPMIRWKPRKATPPRVASSPSTTIVSMIADVMIDR</sequence>
<evidence type="ECO:0000313" key="15">
    <source>
        <dbReference type="Proteomes" id="UP000048600"/>
    </source>
</evidence>
<dbReference type="EMBL" id="CQQC01002508">
    <property type="protein sequence ID" value="CNW91019.1"/>
    <property type="molecule type" value="Genomic_DNA"/>
</dbReference>
<evidence type="ECO:0000313" key="8">
    <source>
        <dbReference type="EMBL" id="COW66749.1"/>
    </source>
</evidence>
<dbReference type="Proteomes" id="UP000044938">
    <property type="component" value="Unassembled WGS sequence"/>
</dbReference>
<evidence type="ECO:0000313" key="16">
    <source>
        <dbReference type="Proteomes" id="UP000050164"/>
    </source>
</evidence>
<reference evidence="9 10" key="1">
    <citation type="submission" date="2015-03" db="EMBL/GenBank/DDBJ databases">
        <authorList>
            <consortium name="Pathogen Informatics"/>
        </authorList>
    </citation>
    <scope>NUCLEOTIDE SEQUENCE [LARGE SCALE GENOMIC DNA]</scope>
    <source>
        <strain evidence="4 16">Bir 185</strain>
        <strain evidence="3 12">C09601061</strain>
        <strain evidence="5 9">D00501624</strain>
        <strain evidence="7 11">G09801536</strain>
        <strain evidence="1 14">G09901357</strain>
        <strain evidence="2 13">H09601792</strain>
        <strain evidence="6 10">M09401471</strain>
        <strain evidence="8 15">P00601463</strain>
    </source>
</reference>
<organism evidence="3 12">
    <name type="scientific">Mycobacterium tuberculosis</name>
    <dbReference type="NCBI Taxonomy" id="1773"/>
    <lineage>
        <taxon>Bacteria</taxon>
        <taxon>Bacillati</taxon>
        <taxon>Actinomycetota</taxon>
        <taxon>Actinomycetes</taxon>
        <taxon>Mycobacteriales</taxon>
        <taxon>Mycobacteriaceae</taxon>
        <taxon>Mycobacterium</taxon>
        <taxon>Mycobacterium tuberculosis complex</taxon>
    </lineage>
</organism>
<dbReference type="AlphaFoldDB" id="A0A655EU63"/>
<dbReference type="EMBL" id="CFOH01000289">
    <property type="protein sequence ID" value="CFE51737.1"/>
    <property type="molecule type" value="Genomic_DNA"/>
</dbReference>
<evidence type="ECO:0000313" key="5">
    <source>
        <dbReference type="EMBL" id="CNW91019.1"/>
    </source>
</evidence>
<dbReference type="EMBL" id="CGCX01000359">
    <property type="protein sequence ID" value="CFR74002.1"/>
    <property type="molecule type" value="Genomic_DNA"/>
</dbReference>
<dbReference type="Proteomes" id="UP000048289">
    <property type="component" value="Unassembled WGS sequence"/>
</dbReference>
<protein>
    <submittedName>
        <fullName evidence="3">Uncharacterized protein</fullName>
    </submittedName>
</protein>
<evidence type="ECO:0000313" key="7">
    <source>
        <dbReference type="EMBL" id="COW12603.1"/>
    </source>
</evidence>